<comment type="caution">
    <text evidence="1">The sequence shown here is derived from an EMBL/GenBank/DDBJ whole genome shotgun (WGS) entry which is preliminary data.</text>
</comment>
<name>A0A7C1GJM9_9CREN</name>
<dbReference type="AlphaFoldDB" id="A0A7C1GJM9"/>
<dbReference type="EMBL" id="DSAY01000017">
    <property type="protein sequence ID" value="HDP14330.1"/>
    <property type="molecule type" value="Genomic_DNA"/>
</dbReference>
<gene>
    <name evidence="1" type="ORF">ENN26_00945</name>
</gene>
<organism evidence="1">
    <name type="scientific">Thermofilum adornatum</name>
    <dbReference type="NCBI Taxonomy" id="1365176"/>
    <lineage>
        <taxon>Archaea</taxon>
        <taxon>Thermoproteota</taxon>
        <taxon>Thermoprotei</taxon>
        <taxon>Thermofilales</taxon>
        <taxon>Thermofilaceae</taxon>
        <taxon>Thermofilum</taxon>
    </lineage>
</organism>
<reference evidence="1" key="1">
    <citation type="journal article" date="2020" name="mSystems">
        <title>Genome- and Community-Level Interaction Insights into Carbon Utilization and Element Cycling Functions of Hydrothermarchaeota in Hydrothermal Sediment.</title>
        <authorList>
            <person name="Zhou Z."/>
            <person name="Liu Y."/>
            <person name="Xu W."/>
            <person name="Pan J."/>
            <person name="Luo Z.H."/>
            <person name="Li M."/>
        </authorList>
    </citation>
    <scope>NUCLEOTIDE SEQUENCE [LARGE SCALE GENOMIC DNA]</scope>
    <source>
        <strain evidence="1">SpSt-116</strain>
    </source>
</reference>
<evidence type="ECO:0000313" key="1">
    <source>
        <dbReference type="EMBL" id="HDP14330.1"/>
    </source>
</evidence>
<accession>A0A7C1GJM9</accession>
<proteinExistence type="predicted"/>
<protein>
    <submittedName>
        <fullName evidence="1">Uncharacterized protein</fullName>
    </submittedName>
</protein>
<sequence>MKGLRDKEGRLGRIGKSFGSLRRVEFFSLAKEGFQGEGLKGGSISKMFCLGAGRGFVLDFV</sequence>